<keyword evidence="1" id="KW-0853">WD repeat</keyword>
<dbReference type="Proteomes" id="UP000485058">
    <property type="component" value="Unassembled WGS sequence"/>
</dbReference>
<feature type="repeat" description="WD" evidence="1">
    <location>
        <begin position="5"/>
        <end position="37"/>
    </location>
</feature>
<evidence type="ECO:0000313" key="3">
    <source>
        <dbReference type="Proteomes" id="UP000485058"/>
    </source>
</evidence>
<keyword evidence="3" id="KW-1185">Reference proteome</keyword>
<gene>
    <name evidence="2" type="ORF">HaLaN_30572</name>
</gene>
<dbReference type="InterPro" id="IPR015943">
    <property type="entry name" value="WD40/YVTN_repeat-like_dom_sf"/>
</dbReference>
<accession>A0A6A0AGT8</accession>
<sequence>MEEDSKTHRSPVTAMVWSAAGDRLMTADENGKLSIWKTDRLLRPIHVVSFEEQPGCRIRIITLGGTEPMAEGGMPANIVYYGVNVEGRSVLKWANDQG</sequence>
<name>A0A6A0AGT8_HAELA</name>
<dbReference type="SUPFAM" id="SSF50978">
    <property type="entry name" value="WD40 repeat-like"/>
    <property type="match status" value="1"/>
</dbReference>
<feature type="non-terminal residue" evidence="2">
    <location>
        <position position="98"/>
    </location>
</feature>
<dbReference type="AlphaFoldDB" id="A0A6A0AGT8"/>
<dbReference type="Gene3D" id="2.130.10.10">
    <property type="entry name" value="YVTN repeat-like/Quinoprotein amine dehydrogenase"/>
    <property type="match status" value="1"/>
</dbReference>
<feature type="non-terminal residue" evidence="2">
    <location>
        <position position="1"/>
    </location>
</feature>
<reference evidence="2 3" key="1">
    <citation type="submission" date="2020-02" db="EMBL/GenBank/DDBJ databases">
        <title>Draft genome sequence of Haematococcus lacustris strain NIES-144.</title>
        <authorList>
            <person name="Morimoto D."/>
            <person name="Nakagawa S."/>
            <person name="Yoshida T."/>
            <person name="Sawayama S."/>
        </authorList>
    </citation>
    <scope>NUCLEOTIDE SEQUENCE [LARGE SCALE GENOMIC DNA]</scope>
    <source>
        <strain evidence="2 3">NIES-144</strain>
    </source>
</reference>
<evidence type="ECO:0000313" key="2">
    <source>
        <dbReference type="EMBL" id="GFH31511.1"/>
    </source>
</evidence>
<comment type="caution">
    <text evidence="2">The sequence shown here is derived from an EMBL/GenBank/DDBJ whole genome shotgun (WGS) entry which is preliminary data.</text>
</comment>
<protein>
    <submittedName>
        <fullName evidence="2">WD_REPEATS_REGION domain-containing protein</fullName>
    </submittedName>
</protein>
<dbReference type="InterPro" id="IPR001680">
    <property type="entry name" value="WD40_rpt"/>
</dbReference>
<proteinExistence type="predicted"/>
<organism evidence="2 3">
    <name type="scientific">Haematococcus lacustris</name>
    <name type="common">Green alga</name>
    <name type="synonym">Haematococcus pluvialis</name>
    <dbReference type="NCBI Taxonomy" id="44745"/>
    <lineage>
        <taxon>Eukaryota</taxon>
        <taxon>Viridiplantae</taxon>
        <taxon>Chlorophyta</taxon>
        <taxon>core chlorophytes</taxon>
        <taxon>Chlorophyceae</taxon>
        <taxon>CS clade</taxon>
        <taxon>Chlamydomonadales</taxon>
        <taxon>Haematococcaceae</taxon>
        <taxon>Haematococcus</taxon>
    </lineage>
</organism>
<dbReference type="InterPro" id="IPR036322">
    <property type="entry name" value="WD40_repeat_dom_sf"/>
</dbReference>
<dbReference type="EMBL" id="BLLF01005686">
    <property type="protein sequence ID" value="GFH31511.1"/>
    <property type="molecule type" value="Genomic_DNA"/>
</dbReference>
<dbReference type="PROSITE" id="PS50082">
    <property type="entry name" value="WD_REPEATS_2"/>
    <property type="match status" value="1"/>
</dbReference>
<evidence type="ECO:0000256" key="1">
    <source>
        <dbReference type="PROSITE-ProRule" id="PRU00221"/>
    </source>
</evidence>